<protein>
    <recommendedName>
        <fullName evidence="3">Transcriptional regulator</fullName>
    </recommendedName>
</protein>
<evidence type="ECO:0008006" key="3">
    <source>
        <dbReference type="Google" id="ProtNLM"/>
    </source>
</evidence>
<organism evidence="1 2">
    <name type="scientific">Desulforamulus profundi</name>
    <dbReference type="NCBI Taxonomy" id="1383067"/>
    <lineage>
        <taxon>Bacteria</taxon>
        <taxon>Bacillati</taxon>
        <taxon>Bacillota</taxon>
        <taxon>Clostridia</taxon>
        <taxon>Eubacteriales</taxon>
        <taxon>Peptococcaceae</taxon>
        <taxon>Desulforamulus</taxon>
    </lineage>
</organism>
<name>A0A2C6MG32_9FIRM</name>
<dbReference type="EMBL" id="AWQQ01000047">
    <property type="protein sequence ID" value="PHJ38662.1"/>
    <property type="molecule type" value="Genomic_DNA"/>
</dbReference>
<dbReference type="RefSeq" id="WP_099082886.1">
    <property type="nucleotide sequence ID" value="NZ_AWQQ01000047.1"/>
</dbReference>
<sequence length="88" mass="9711">MNDLTRYRLCAGLHAPASAKLLYCYLLDMAGGRHHSVVISIKSLGKSVGLSRSATSSNLNRLRRLDMIGIAPRYSEDGGRLSNQYLMK</sequence>
<evidence type="ECO:0000313" key="2">
    <source>
        <dbReference type="Proteomes" id="UP000222564"/>
    </source>
</evidence>
<dbReference type="AlphaFoldDB" id="A0A2C6MG32"/>
<evidence type="ECO:0000313" key="1">
    <source>
        <dbReference type="EMBL" id="PHJ38662.1"/>
    </source>
</evidence>
<comment type="caution">
    <text evidence="1">The sequence shown here is derived from an EMBL/GenBank/DDBJ whole genome shotgun (WGS) entry which is preliminary data.</text>
</comment>
<reference evidence="1 2" key="1">
    <citation type="submission" date="2013-09" db="EMBL/GenBank/DDBJ databases">
        <title>Biodegradation of hydrocarbons in the deep terrestrial subsurface : characterization of a microbial consortium composed of two Desulfotomaculum species originating from a deep geological formation.</title>
        <authorList>
            <person name="Aullo T."/>
            <person name="Berlendis S."/>
            <person name="Lascourreges J.-F."/>
            <person name="Dessort D."/>
            <person name="Saint-Laurent S."/>
            <person name="Schraauwers B."/>
            <person name="Mas J."/>
            <person name="Magot M."/>
            <person name="Ranchou-Peyruse A."/>
        </authorList>
    </citation>
    <scope>NUCLEOTIDE SEQUENCE [LARGE SCALE GENOMIC DNA]</scope>
    <source>
        <strain evidence="1 2">Bs107</strain>
    </source>
</reference>
<proteinExistence type="predicted"/>
<dbReference type="OrthoDB" id="2621641at2"/>
<keyword evidence="2" id="KW-1185">Reference proteome</keyword>
<accession>A0A2C6MG32</accession>
<dbReference type="Proteomes" id="UP000222564">
    <property type="component" value="Unassembled WGS sequence"/>
</dbReference>
<gene>
    <name evidence="1" type="ORF">P378_09150</name>
</gene>